<comment type="caution">
    <text evidence="2">The sequence shown here is derived from an EMBL/GenBank/DDBJ whole genome shotgun (WGS) entry which is preliminary data.</text>
</comment>
<evidence type="ECO:0000313" key="3">
    <source>
        <dbReference type="Proteomes" id="UP001497497"/>
    </source>
</evidence>
<dbReference type="Pfam" id="PF09612">
    <property type="entry name" value="HtrL_YibB"/>
    <property type="match status" value="1"/>
</dbReference>
<proteinExistence type="predicted"/>
<keyword evidence="1" id="KW-0472">Membrane</keyword>
<dbReference type="Proteomes" id="UP001497497">
    <property type="component" value="Unassembled WGS sequence"/>
</dbReference>
<name>A0AAV2H190_LYMST</name>
<evidence type="ECO:0000313" key="2">
    <source>
        <dbReference type="EMBL" id="CAL1527378.1"/>
    </source>
</evidence>
<dbReference type="AlphaFoldDB" id="A0AAV2H190"/>
<keyword evidence="1" id="KW-1133">Transmembrane helix</keyword>
<accession>A0AAV2H190</accession>
<feature type="transmembrane region" description="Helical" evidence="1">
    <location>
        <begin position="12"/>
        <end position="31"/>
    </location>
</feature>
<evidence type="ECO:0000256" key="1">
    <source>
        <dbReference type="SAM" id="Phobius"/>
    </source>
</evidence>
<dbReference type="EMBL" id="CAXITT010000016">
    <property type="protein sequence ID" value="CAL1527378.1"/>
    <property type="molecule type" value="Genomic_DNA"/>
</dbReference>
<sequence length="320" mass="37219">MKPALRTTTLKSLRIYVCIIVLCALGISMLYSKCSDYMDKQQLQLLKDEWIPFGVEKGNYSFTVVTGLFDIGRGSWWTQSRTYNEYLGQMLQILKLDVNLIVFIEPKGWNFVKSFRKGREKRTRIYVKEIEDLEYYPLFGRIKEIMNSKSFQEGNENYASGKCEAVDPMYNLVTNSKITLVHEALQDNPFNSDYFIWLDGGYGHGNASIYPEDRIWIPRHLLNFKDKVSFTALEDLPGKRNDELNVLHKTDTAWIAGGLFAGGKEAMETFYRLHKTIMAEYMERGTIDDDQTTFSDCYFRLPSNFRPVLGSWYDLMVPFQ</sequence>
<dbReference type="InterPro" id="IPR011735">
    <property type="entry name" value="WlaTC/HtrL_glycosyltransf"/>
</dbReference>
<gene>
    <name evidence="2" type="ORF">GSLYS_00001555001</name>
</gene>
<reference evidence="2 3" key="1">
    <citation type="submission" date="2024-04" db="EMBL/GenBank/DDBJ databases">
        <authorList>
            <consortium name="Genoscope - CEA"/>
            <person name="William W."/>
        </authorList>
    </citation>
    <scope>NUCLEOTIDE SEQUENCE [LARGE SCALE GENOMIC DNA]</scope>
</reference>
<keyword evidence="1" id="KW-0812">Transmembrane</keyword>
<organism evidence="2 3">
    <name type="scientific">Lymnaea stagnalis</name>
    <name type="common">Great pond snail</name>
    <name type="synonym">Helix stagnalis</name>
    <dbReference type="NCBI Taxonomy" id="6523"/>
    <lineage>
        <taxon>Eukaryota</taxon>
        <taxon>Metazoa</taxon>
        <taxon>Spiralia</taxon>
        <taxon>Lophotrochozoa</taxon>
        <taxon>Mollusca</taxon>
        <taxon>Gastropoda</taxon>
        <taxon>Heterobranchia</taxon>
        <taxon>Euthyneura</taxon>
        <taxon>Panpulmonata</taxon>
        <taxon>Hygrophila</taxon>
        <taxon>Lymnaeoidea</taxon>
        <taxon>Lymnaeidae</taxon>
        <taxon>Lymnaea</taxon>
    </lineage>
</organism>
<protein>
    <submittedName>
        <fullName evidence="2">Uncharacterized protein</fullName>
    </submittedName>
</protein>
<keyword evidence="3" id="KW-1185">Reference proteome</keyword>